<dbReference type="InterPro" id="IPR036388">
    <property type="entry name" value="WH-like_DNA-bd_sf"/>
</dbReference>
<evidence type="ECO:0000313" key="2">
    <source>
        <dbReference type="Proteomes" id="UP000620550"/>
    </source>
</evidence>
<proteinExistence type="predicted"/>
<dbReference type="Gene3D" id="1.10.10.10">
    <property type="entry name" value="Winged helix-like DNA-binding domain superfamily/Winged helix DNA-binding domain"/>
    <property type="match status" value="1"/>
</dbReference>
<dbReference type="Pfam" id="PF11625">
    <property type="entry name" value="DUF3253"/>
    <property type="match status" value="1"/>
</dbReference>
<dbReference type="SUPFAM" id="SSF46785">
    <property type="entry name" value="Winged helix' DNA-binding domain"/>
    <property type="match status" value="1"/>
</dbReference>
<accession>A0ABQ3HS16</accession>
<gene>
    <name evidence="1" type="ORF">GCM10017764_09590</name>
</gene>
<comment type="caution">
    <text evidence="1">The sequence shown here is derived from an EMBL/GenBank/DDBJ whole genome shotgun (WGS) entry which is preliminary data.</text>
</comment>
<evidence type="ECO:0000313" key="1">
    <source>
        <dbReference type="EMBL" id="GHE29035.1"/>
    </source>
</evidence>
<organism evidence="1 2">
    <name type="scientific">Sphingobacterium griseoflavum</name>
    <dbReference type="NCBI Taxonomy" id="1474952"/>
    <lineage>
        <taxon>Bacteria</taxon>
        <taxon>Pseudomonadati</taxon>
        <taxon>Bacteroidota</taxon>
        <taxon>Sphingobacteriia</taxon>
        <taxon>Sphingobacteriales</taxon>
        <taxon>Sphingobacteriaceae</taxon>
        <taxon>Sphingobacterium</taxon>
    </lineage>
</organism>
<protein>
    <recommendedName>
        <fullName evidence="3">S-adenosylmethionine tRNA ribosyltransferase</fullName>
    </recommendedName>
</protein>
<dbReference type="InterPro" id="IPR021660">
    <property type="entry name" value="DUF3253"/>
</dbReference>
<dbReference type="Proteomes" id="UP000620550">
    <property type="component" value="Unassembled WGS sequence"/>
</dbReference>
<sequence length="80" mass="8866">MKDDKIIASILSTAQARGDEKTFCPSEIARELFPADWRAHMQEIVEAAIALQKQGKVVITQKGEPVDIDHIKGPIRIKGI</sequence>
<dbReference type="EMBL" id="BNAF01000003">
    <property type="protein sequence ID" value="GHE29035.1"/>
    <property type="molecule type" value="Genomic_DNA"/>
</dbReference>
<evidence type="ECO:0008006" key="3">
    <source>
        <dbReference type="Google" id="ProtNLM"/>
    </source>
</evidence>
<reference evidence="2" key="1">
    <citation type="journal article" date="2019" name="Int. J. Syst. Evol. Microbiol.">
        <title>The Global Catalogue of Microorganisms (GCM) 10K type strain sequencing project: providing services to taxonomists for standard genome sequencing and annotation.</title>
        <authorList>
            <consortium name="The Broad Institute Genomics Platform"/>
            <consortium name="The Broad Institute Genome Sequencing Center for Infectious Disease"/>
            <person name="Wu L."/>
            <person name="Ma J."/>
        </authorList>
    </citation>
    <scope>NUCLEOTIDE SEQUENCE [LARGE SCALE GENOMIC DNA]</scope>
    <source>
        <strain evidence="2">CGMCC 1.12966</strain>
    </source>
</reference>
<name>A0ABQ3HS16_9SPHI</name>
<dbReference type="InterPro" id="IPR036390">
    <property type="entry name" value="WH_DNA-bd_sf"/>
</dbReference>
<keyword evidence="2" id="KW-1185">Reference proteome</keyword>